<dbReference type="InterPro" id="IPR005158">
    <property type="entry name" value="BTAD"/>
</dbReference>
<name>A0ABQ5R685_9ACTN</name>
<keyword evidence="2" id="KW-0805">Transcription regulation</keyword>
<comment type="similarity">
    <text evidence="1">Belongs to the AfsR/DnrI/RedD regulatory family.</text>
</comment>
<dbReference type="SUPFAM" id="SSF46894">
    <property type="entry name" value="C-terminal effector domain of the bipartite response regulators"/>
    <property type="match status" value="1"/>
</dbReference>
<evidence type="ECO:0000313" key="9">
    <source>
        <dbReference type="EMBL" id="GLI02266.1"/>
    </source>
</evidence>
<feature type="domain" description="OmpR/PhoB-type" evidence="8">
    <location>
        <begin position="1"/>
        <end position="84"/>
    </location>
</feature>
<dbReference type="Pfam" id="PF03704">
    <property type="entry name" value="BTAD"/>
    <property type="match status" value="1"/>
</dbReference>
<dbReference type="SMART" id="SM00862">
    <property type="entry name" value="Trans_reg_C"/>
    <property type="match status" value="1"/>
</dbReference>
<comment type="caution">
    <text evidence="9">The sequence shown here is derived from an EMBL/GenBank/DDBJ whole genome shotgun (WGS) entry which is preliminary data.</text>
</comment>
<feature type="region of interest" description="Disordered" evidence="7">
    <location>
        <begin position="239"/>
        <end position="270"/>
    </location>
</feature>
<dbReference type="PANTHER" id="PTHR35807">
    <property type="entry name" value="TRANSCRIPTIONAL REGULATOR REDD-RELATED"/>
    <property type="match status" value="1"/>
</dbReference>
<evidence type="ECO:0000313" key="10">
    <source>
        <dbReference type="Proteomes" id="UP001144280"/>
    </source>
</evidence>
<dbReference type="EMBL" id="BSDI01000057">
    <property type="protein sequence ID" value="GLI02266.1"/>
    <property type="molecule type" value="Genomic_DNA"/>
</dbReference>
<evidence type="ECO:0000256" key="5">
    <source>
        <dbReference type="PROSITE-ProRule" id="PRU00339"/>
    </source>
</evidence>
<dbReference type="Gene3D" id="3.40.50.300">
    <property type="entry name" value="P-loop containing nucleotide triphosphate hydrolases"/>
    <property type="match status" value="1"/>
</dbReference>
<keyword evidence="10" id="KW-1185">Reference proteome</keyword>
<dbReference type="SUPFAM" id="SSF48452">
    <property type="entry name" value="TPR-like"/>
    <property type="match status" value="2"/>
</dbReference>
<sequence length="934" mass="100255">MVAYGVDGIVELGPTRQRTVLATLLVEPATAVKPEQLIDRVWGERPPQRARQTLHTYLSRLRTALEAAGGPTPVRRGGGYLLDVEPTAVDLHRFRELVAAARAADDAHAAGLWRDALALWRGTPFDDLDSDWLHGVAAGLERERWAAILDRNDVLLRGADHRSVLADLAPALDEHPLNERLAGQFMVALYAAGRQADALAHYRTLRQRLIDDIGSEPGPALRELHQRILHQDPHLVPGVAAPVTAPQPAAAAPPARPASDAPTQLPADIAGFTGRDDAVEQLDAVLGGAGDPPSATVIATIGGTGGIGKTALAVHWAHRVRGRFPDGQLYLNLRGFDPGGQAMPSGTALRTLLELLGVPPTKLPTTMEAQAGLYRSRLADARMLLLLDNARDAEQVRPLLPGAPGSLVLVTSRSDLASLVAAEGARPLWLDGLDAGQARLLLASRLGPDRLAAEPDAVDTIVAACAGLPLALAIIAARAATRPTLPLSALAAELADAGNRLDALTGPDAATDVRAVFSWSYHALGAEAARLLRVLGLHPGPDIGLAAAASLARRPVPQTRRLLDELCAAHLLSENAPGRYAFHDLIRAYAVELAHAEDSADDRFAAQRRMLDHYLLSAHATDEWLPATRDPISPDPASPGVVVTTFTDNPGARRWLTDELAVLLAVVQGTTDPRFDRHIQQLGWSLATFLLWRGHWHHQISVQEAALRAAHRLGDQPGAADIHRRLLYAHMMLGRREQAHGHSVAALDLYAAVGDNTGSARTHLGLMWFFEQQGEYHDALRHARQALEFAERSGNRGVLAVAYNGVGWTHSLVGEHETAIAYCERALPILEELGERATMADVWDSLGHAYHQLGRHPEAIGYYQRAADQSREMGDRRHEAAHLARLGDVHSSAGDQVAARQSWGAALAIFDDIDHPEAGSTRSKLAAAGQDGAA</sequence>
<organism evidence="9 10">
    <name type="scientific">Phytohabitans aurantiacus</name>
    <dbReference type="NCBI Taxonomy" id="3016789"/>
    <lineage>
        <taxon>Bacteria</taxon>
        <taxon>Bacillati</taxon>
        <taxon>Actinomycetota</taxon>
        <taxon>Actinomycetes</taxon>
        <taxon>Micromonosporales</taxon>
        <taxon>Micromonosporaceae</taxon>
    </lineage>
</organism>
<proteinExistence type="inferred from homology"/>
<dbReference type="CDD" id="cd15831">
    <property type="entry name" value="BTAD"/>
    <property type="match status" value="1"/>
</dbReference>
<dbReference type="Pfam" id="PF00486">
    <property type="entry name" value="Trans_reg_C"/>
    <property type="match status" value="1"/>
</dbReference>
<dbReference type="InterPro" id="IPR011990">
    <property type="entry name" value="TPR-like_helical_dom_sf"/>
</dbReference>
<evidence type="ECO:0000256" key="3">
    <source>
        <dbReference type="ARBA" id="ARBA00023125"/>
    </source>
</evidence>
<dbReference type="SMART" id="SM00028">
    <property type="entry name" value="TPR"/>
    <property type="match status" value="4"/>
</dbReference>
<protein>
    <submittedName>
        <fullName evidence="9">SARP family transcriptional regulator</fullName>
    </submittedName>
</protein>
<evidence type="ECO:0000256" key="1">
    <source>
        <dbReference type="ARBA" id="ARBA00005820"/>
    </source>
</evidence>
<keyword evidence="4" id="KW-0804">Transcription</keyword>
<dbReference type="PROSITE" id="PS50005">
    <property type="entry name" value="TPR"/>
    <property type="match status" value="1"/>
</dbReference>
<gene>
    <name evidence="9" type="ORF">Pa4123_75440</name>
</gene>
<dbReference type="Proteomes" id="UP001144280">
    <property type="component" value="Unassembled WGS sequence"/>
</dbReference>
<dbReference type="InterPro" id="IPR016032">
    <property type="entry name" value="Sig_transdc_resp-reg_C-effctor"/>
</dbReference>
<feature type="compositionally biased region" description="Low complexity" evidence="7">
    <location>
        <begin position="239"/>
        <end position="262"/>
    </location>
</feature>
<dbReference type="PANTHER" id="PTHR35807:SF1">
    <property type="entry name" value="TRANSCRIPTIONAL REGULATOR REDD"/>
    <property type="match status" value="1"/>
</dbReference>
<dbReference type="InterPro" id="IPR027417">
    <property type="entry name" value="P-loop_NTPase"/>
</dbReference>
<evidence type="ECO:0000256" key="6">
    <source>
        <dbReference type="PROSITE-ProRule" id="PRU01091"/>
    </source>
</evidence>
<evidence type="ECO:0000256" key="7">
    <source>
        <dbReference type="SAM" id="MobiDB-lite"/>
    </source>
</evidence>
<dbReference type="InterPro" id="IPR051677">
    <property type="entry name" value="AfsR-DnrI-RedD_regulator"/>
</dbReference>
<dbReference type="SUPFAM" id="SSF52540">
    <property type="entry name" value="P-loop containing nucleoside triphosphate hydrolases"/>
    <property type="match status" value="1"/>
</dbReference>
<feature type="repeat" description="TPR" evidence="5">
    <location>
        <begin position="840"/>
        <end position="873"/>
    </location>
</feature>
<feature type="DNA-binding region" description="OmpR/PhoB-type" evidence="6">
    <location>
        <begin position="1"/>
        <end position="84"/>
    </location>
</feature>
<dbReference type="InterPro" id="IPR019734">
    <property type="entry name" value="TPR_rpt"/>
</dbReference>
<dbReference type="Gene3D" id="1.25.40.10">
    <property type="entry name" value="Tetratricopeptide repeat domain"/>
    <property type="match status" value="2"/>
</dbReference>
<evidence type="ECO:0000256" key="4">
    <source>
        <dbReference type="ARBA" id="ARBA00023163"/>
    </source>
</evidence>
<dbReference type="PROSITE" id="PS51755">
    <property type="entry name" value="OMPR_PHOB"/>
    <property type="match status" value="1"/>
</dbReference>
<dbReference type="Gene3D" id="1.10.10.10">
    <property type="entry name" value="Winged helix-like DNA-binding domain superfamily/Winged helix DNA-binding domain"/>
    <property type="match status" value="1"/>
</dbReference>
<dbReference type="SMART" id="SM01043">
    <property type="entry name" value="BTAD"/>
    <property type="match status" value="1"/>
</dbReference>
<evidence type="ECO:0000256" key="2">
    <source>
        <dbReference type="ARBA" id="ARBA00023015"/>
    </source>
</evidence>
<dbReference type="InterPro" id="IPR036388">
    <property type="entry name" value="WH-like_DNA-bd_sf"/>
</dbReference>
<evidence type="ECO:0000259" key="8">
    <source>
        <dbReference type="PROSITE" id="PS51755"/>
    </source>
</evidence>
<dbReference type="Pfam" id="PF13424">
    <property type="entry name" value="TPR_12"/>
    <property type="match status" value="2"/>
</dbReference>
<reference evidence="9" key="1">
    <citation type="submission" date="2022-12" db="EMBL/GenBank/DDBJ databases">
        <title>New Phytohabitans aurantiacus sp. RD004123 nov., an actinomycete isolated from soil.</title>
        <authorList>
            <person name="Triningsih D.W."/>
            <person name="Harunari E."/>
            <person name="Igarashi Y."/>
        </authorList>
    </citation>
    <scope>NUCLEOTIDE SEQUENCE</scope>
    <source>
        <strain evidence="9">RD004123</strain>
    </source>
</reference>
<accession>A0ABQ5R685</accession>
<keyword evidence="5" id="KW-0802">TPR repeat</keyword>
<keyword evidence="3 6" id="KW-0238">DNA-binding</keyword>
<dbReference type="PRINTS" id="PR00364">
    <property type="entry name" value="DISEASERSIST"/>
</dbReference>
<dbReference type="InterPro" id="IPR001867">
    <property type="entry name" value="OmpR/PhoB-type_DNA-bd"/>
</dbReference>